<dbReference type="Gene3D" id="1.10.10.10">
    <property type="entry name" value="Winged helix-like DNA-binding domain superfamily/Winged helix DNA-binding domain"/>
    <property type="match status" value="1"/>
</dbReference>
<dbReference type="SMART" id="SM00418">
    <property type="entry name" value="HTH_ARSR"/>
    <property type="match status" value="1"/>
</dbReference>
<dbReference type="EMBL" id="JADPIE010000002">
    <property type="protein sequence ID" value="MBF8436433.1"/>
    <property type="molecule type" value="Genomic_DNA"/>
</dbReference>
<proteinExistence type="predicted"/>
<dbReference type="InterPro" id="IPR036388">
    <property type="entry name" value="WH-like_DNA-bd_sf"/>
</dbReference>
<sequence length="105" mass="11855">MTTKKLFQARAEVAKALSHPLRLEIVDILQNKEHCVSELEEMLADASQSVISRHLSILKQAGLIKARKDGLNNYYSLRVPCVTGFFSCLDQVLEKDLEEKQKGLI</sequence>
<dbReference type="InterPro" id="IPR036390">
    <property type="entry name" value="WH_DNA-bd_sf"/>
</dbReference>
<dbReference type="InterPro" id="IPR011991">
    <property type="entry name" value="ArsR-like_HTH"/>
</dbReference>
<dbReference type="RefSeq" id="WP_270453316.1">
    <property type="nucleotide sequence ID" value="NZ_JADPIE010000002.1"/>
</dbReference>
<dbReference type="PRINTS" id="PR00778">
    <property type="entry name" value="HTHARSR"/>
</dbReference>
<dbReference type="InterPro" id="IPR051011">
    <property type="entry name" value="Metal_resp_trans_reg"/>
</dbReference>
<keyword evidence="3" id="KW-0804">Transcription</keyword>
<protein>
    <submittedName>
        <fullName evidence="5">Winged helix-turn-helix transcriptional regulator</fullName>
    </submittedName>
</protein>
<dbReference type="PANTHER" id="PTHR43132:SF2">
    <property type="entry name" value="ARSENICAL RESISTANCE OPERON REPRESSOR ARSR-RELATED"/>
    <property type="match status" value="1"/>
</dbReference>
<dbReference type="Proteomes" id="UP000621436">
    <property type="component" value="Unassembled WGS sequence"/>
</dbReference>
<name>A0A931AX52_9FIRM</name>
<evidence type="ECO:0000313" key="6">
    <source>
        <dbReference type="Proteomes" id="UP000621436"/>
    </source>
</evidence>
<dbReference type="SUPFAM" id="SSF46785">
    <property type="entry name" value="Winged helix' DNA-binding domain"/>
    <property type="match status" value="1"/>
</dbReference>
<feature type="domain" description="HTH arsR-type" evidence="4">
    <location>
        <begin position="2"/>
        <end position="100"/>
    </location>
</feature>
<evidence type="ECO:0000256" key="1">
    <source>
        <dbReference type="ARBA" id="ARBA00023015"/>
    </source>
</evidence>
<reference evidence="5" key="1">
    <citation type="submission" date="2020-11" db="EMBL/GenBank/DDBJ databases">
        <title>Halonatronomonas betainensis gen. nov., sp. nov. a novel haloalkaliphilic representative of the family Halanaerobiacae capable of betaine degradation.</title>
        <authorList>
            <person name="Boltyanskaya Y."/>
            <person name="Kevbrin V."/>
            <person name="Detkova E."/>
            <person name="Grouzdev D.S."/>
            <person name="Koziaeva V."/>
            <person name="Zhilina T."/>
        </authorList>
    </citation>
    <scope>NUCLEOTIDE SEQUENCE</scope>
    <source>
        <strain evidence="5">Z-7014</strain>
    </source>
</reference>
<keyword evidence="6" id="KW-1185">Reference proteome</keyword>
<dbReference type="GO" id="GO:0003677">
    <property type="term" value="F:DNA binding"/>
    <property type="evidence" value="ECO:0007669"/>
    <property type="project" value="UniProtKB-KW"/>
</dbReference>
<dbReference type="NCBIfam" id="NF033788">
    <property type="entry name" value="HTH_metalloreg"/>
    <property type="match status" value="1"/>
</dbReference>
<organism evidence="5 6">
    <name type="scientific">Halonatronomonas betaini</name>
    <dbReference type="NCBI Taxonomy" id="2778430"/>
    <lineage>
        <taxon>Bacteria</taxon>
        <taxon>Bacillati</taxon>
        <taxon>Bacillota</taxon>
        <taxon>Clostridia</taxon>
        <taxon>Halanaerobiales</taxon>
        <taxon>Halarsenatibacteraceae</taxon>
        <taxon>Halonatronomonas</taxon>
    </lineage>
</organism>
<dbReference type="PROSITE" id="PS50987">
    <property type="entry name" value="HTH_ARSR_2"/>
    <property type="match status" value="1"/>
</dbReference>
<evidence type="ECO:0000313" key="5">
    <source>
        <dbReference type="EMBL" id="MBF8436433.1"/>
    </source>
</evidence>
<gene>
    <name evidence="5" type="ORF">I0Q91_05010</name>
</gene>
<dbReference type="AlphaFoldDB" id="A0A931AX52"/>
<evidence type="ECO:0000259" key="4">
    <source>
        <dbReference type="PROSITE" id="PS50987"/>
    </source>
</evidence>
<dbReference type="PANTHER" id="PTHR43132">
    <property type="entry name" value="ARSENICAL RESISTANCE OPERON REPRESSOR ARSR-RELATED"/>
    <property type="match status" value="1"/>
</dbReference>
<evidence type="ECO:0000256" key="2">
    <source>
        <dbReference type="ARBA" id="ARBA00023125"/>
    </source>
</evidence>
<keyword evidence="2" id="KW-0238">DNA-binding</keyword>
<dbReference type="Pfam" id="PF01022">
    <property type="entry name" value="HTH_5"/>
    <property type="match status" value="1"/>
</dbReference>
<dbReference type="GO" id="GO:0003700">
    <property type="term" value="F:DNA-binding transcription factor activity"/>
    <property type="evidence" value="ECO:0007669"/>
    <property type="project" value="InterPro"/>
</dbReference>
<accession>A0A931AX52</accession>
<dbReference type="CDD" id="cd00090">
    <property type="entry name" value="HTH_ARSR"/>
    <property type="match status" value="1"/>
</dbReference>
<evidence type="ECO:0000256" key="3">
    <source>
        <dbReference type="ARBA" id="ARBA00023163"/>
    </source>
</evidence>
<dbReference type="InterPro" id="IPR001845">
    <property type="entry name" value="HTH_ArsR_DNA-bd_dom"/>
</dbReference>
<keyword evidence="1" id="KW-0805">Transcription regulation</keyword>
<comment type="caution">
    <text evidence="5">The sequence shown here is derived from an EMBL/GenBank/DDBJ whole genome shotgun (WGS) entry which is preliminary data.</text>
</comment>